<name>A0AA51NE24_9BACT</name>
<reference evidence="1 2" key="1">
    <citation type="submission" date="2023-08" db="EMBL/GenBank/DDBJ databases">
        <title>Comparative genomics and taxonomic characterization of three novel marine species of genus Marivirga.</title>
        <authorList>
            <person name="Muhammad N."/>
            <person name="Kim S.-G."/>
        </authorList>
    </citation>
    <scope>NUCLEOTIDE SEQUENCE [LARGE SCALE GENOMIC DNA]</scope>
    <source>
        <strain evidence="1 2">BDSF4-3</strain>
    </source>
</reference>
<evidence type="ECO:0000313" key="2">
    <source>
        <dbReference type="Proteomes" id="UP001230496"/>
    </source>
</evidence>
<protein>
    <recommendedName>
        <fullName evidence="3">Outer membrane protein beta-barrel domain-containing protein</fullName>
    </recommendedName>
</protein>
<accession>A0AA51NE24</accession>
<organism evidence="1 2">
    <name type="scientific">Marivirga salinarum</name>
    <dbReference type="NCBI Taxonomy" id="3059078"/>
    <lineage>
        <taxon>Bacteria</taxon>
        <taxon>Pseudomonadati</taxon>
        <taxon>Bacteroidota</taxon>
        <taxon>Cytophagia</taxon>
        <taxon>Cytophagales</taxon>
        <taxon>Marivirgaceae</taxon>
        <taxon>Marivirga</taxon>
    </lineage>
</organism>
<proteinExistence type="predicted"/>
<keyword evidence="2" id="KW-1185">Reference proteome</keyword>
<dbReference type="Proteomes" id="UP001230496">
    <property type="component" value="Chromosome"/>
</dbReference>
<dbReference type="AlphaFoldDB" id="A0AA51NE24"/>
<evidence type="ECO:0008006" key="3">
    <source>
        <dbReference type="Google" id="ProtNLM"/>
    </source>
</evidence>
<gene>
    <name evidence="1" type="ORF">QYS49_32965</name>
</gene>
<dbReference type="KEGG" id="msaa:QYS49_32965"/>
<evidence type="ECO:0000313" key="1">
    <source>
        <dbReference type="EMBL" id="WMN12250.1"/>
    </source>
</evidence>
<dbReference type="EMBL" id="CP129971">
    <property type="protein sequence ID" value="WMN12250.1"/>
    <property type="molecule type" value="Genomic_DNA"/>
</dbReference>
<dbReference type="RefSeq" id="WP_308350194.1">
    <property type="nucleotide sequence ID" value="NZ_CP129971.1"/>
</dbReference>
<sequence length="214" mass="24357">MTKKITISVLLLIFTITISYSQSRDKKLGLRYSSDYALFQGEGKFVYNPTVGHKLGLIKENGSLTLGGELGYFNFSPKEEEFYYLTSNTTYGTAKYSDYKILSLNLIFLWNLQVNRNFQIKPGVHSGYYFVMYETSISDDFVNSTESFISGRGGITPTIEFHYALNENWSIDAHSMYHIFFEIGNSDPSSVNFNSSLGIAHRVWSNGLGITYFF</sequence>